<evidence type="ECO:0008006" key="4">
    <source>
        <dbReference type="Google" id="ProtNLM"/>
    </source>
</evidence>
<keyword evidence="3" id="KW-1185">Reference proteome</keyword>
<evidence type="ECO:0000313" key="3">
    <source>
        <dbReference type="Proteomes" id="UP000007151"/>
    </source>
</evidence>
<accession>A0A212EQ06</accession>
<dbReference type="Proteomes" id="UP000007151">
    <property type="component" value="Unassembled WGS sequence"/>
</dbReference>
<dbReference type="InterPro" id="IPR049352">
    <property type="entry name" value="Rost"/>
</dbReference>
<dbReference type="FunCoup" id="A0A212EQ06">
    <property type="interactions" value="46"/>
</dbReference>
<feature type="transmembrane region" description="Helical" evidence="1">
    <location>
        <begin position="140"/>
        <end position="162"/>
    </location>
</feature>
<keyword evidence="1" id="KW-0812">Transmembrane</keyword>
<keyword evidence="1" id="KW-1133">Transmembrane helix</keyword>
<name>A0A212EQ06_DANPL</name>
<dbReference type="eggNOG" id="ENOG502S8CX">
    <property type="taxonomic scope" value="Eukaryota"/>
</dbReference>
<keyword evidence="1" id="KW-0472">Membrane</keyword>
<evidence type="ECO:0000313" key="2">
    <source>
        <dbReference type="EMBL" id="OWR43541.1"/>
    </source>
</evidence>
<feature type="transmembrane region" description="Helical" evidence="1">
    <location>
        <begin position="182"/>
        <end position="206"/>
    </location>
</feature>
<evidence type="ECO:0000256" key="1">
    <source>
        <dbReference type="SAM" id="Phobius"/>
    </source>
</evidence>
<dbReference type="AlphaFoldDB" id="A0A212EQ06"/>
<dbReference type="GO" id="GO:0016020">
    <property type="term" value="C:membrane"/>
    <property type="evidence" value="ECO:0007669"/>
    <property type="project" value="TreeGrafter"/>
</dbReference>
<proteinExistence type="predicted"/>
<dbReference type="PANTHER" id="PTHR12242">
    <property type="entry name" value="OS02G0130600 PROTEIN-RELATED"/>
    <property type="match status" value="1"/>
</dbReference>
<protein>
    <recommendedName>
        <fullName evidence="4">Protein rolling stone-like</fullName>
    </recommendedName>
</protein>
<feature type="transmembrane region" description="Helical" evidence="1">
    <location>
        <begin position="112"/>
        <end position="133"/>
    </location>
</feature>
<dbReference type="KEGG" id="dpl:KGM_215655"/>
<dbReference type="PANTHER" id="PTHR12242:SF49">
    <property type="entry name" value="HEADBUTT, ISOFORM E"/>
    <property type="match status" value="1"/>
</dbReference>
<dbReference type="Pfam" id="PF21534">
    <property type="entry name" value="Rost"/>
    <property type="match status" value="1"/>
</dbReference>
<organism evidence="2 3">
    <name type="scientific">Danaus plexippus plexippus</name>
    <dbReference type="NCBI Taxonomy" id="278856"/>
    <lineage>
        <taxon>Eukaryota</taxon>
        <taxon>Metazoa</taxon>
        <taxon>Ecdysozoa</taxon>
        <taxon>Arthropoda</taxon>
        <taxon>Hexapoda</taxon>
        <taxon>Insecta</taxon>
        <taxon>Pterygota</taxon>
        <taxon>Neoptera</taxon>
        <taxon>Endopterygota</taxon>
        <taxon>Lepidoptera</taxon>
        <taxon>Glossata</taxon>
        <taxon>Ditrysia</taxon>
        <taxon>Papilionoidea</taxon>
        <taxon>Nymphalidae</taxon>
        <taxon>Danainae</taxon>
        <taxon>Danaini</taxon>
        <taxon>Danaina</taxon>
        <taxon>Danaus</taxon>
        <taxon>Danaus</taxon>
    </lineage>
</organism>
<feature type="transmembrane region" description="Helical" evidence="1">
    <location>
        <begin position="79"/>
        <end position="100"/>
    </location>
</feature>
<reference evidence="2 3" key="1">
    <citation type="journal article" date="2011" name="Cell">
        <title>The monarch butterfly genome yields insights into long-distance migration.</title>
        <authorList>
            <person name="Zhan S."/>
            <person name="Merlin C."/>
            <person name="Boore J.L."/>
            <person name="Reppert S.M."/>
        </authorList>
    </citation>
    <scope>NUCLEOTIDE SEQUENCE [LARGE SCALE GENOMIC DNA]</scope>
    <source>
        <strain evidence="2">F-2</strain>
    </source>
</reference>
<dbReference type="STRING" id="278856.A0A212EQ06"/>
<sequence length="229" mass="25747">MGRIKNYFKEQFQIRKFKLEHDSSYDFYESCFQNNRSALPLLIIRGLLFLACLGIILVSFILTSTVLSLRFWPIYLTHWGLVLITVASGFGFAVSAKAFYGGPVDQEFAVSYALDILIHAVNSVLMLVLLFTASHPSNLLHFYFAIILAVIYVIFNVIYYFAGGTDPFGNAFIYPVLDWSNPGVAGITVVFSAILIIILHIIVTLMTEARDAIARSCGRNTRKFSLSQY</sequence>
<comment type="caution">
    <text evidence="2">The sequence shown here is derived from an EMBL/GenBank/DDBJ whole genome shotgun (WGS) entry which is preliminary data.</text>
</comment>
<gene>
    <name evidence="2" type="ORF">KGM_215655</name>
</gene>
<feature type="transmembrane region" description="Helical" evidence="1">
    <location>
        <begin position="42"/>
        <end position="67"/>
    </location>
</feature>
<dbReference type="InParanoid" id="A0A212EQ06"/>
<dbReference type="EMBL" id="AGBW02013358">
    <property type="protein sequence ID" value="OWR43541.1"/>
    <property type="molecule type" value="Genomic_DNA"/>
</dbReference>